<reference evidence="2" key="1">
    <citation type="submission" date="2014-08" db="EMBL/GenBank/DDBJ databases">
        <authorList>
            <person name="Sharma Rahul"/>
            <person name="Thines Marco"/>
        </authorList>
    </citation>
    <scope>NUCLEOTIDE SEQUENCE</scope>
</reference>
<evidence type="ECO:0000313" key="2">
    <source>
        <dbReference type="EMBL" id="CED82338.1"/>
    </source>
</evidence>
<dbReference type="PANTHER" id="PTHR38696">
    <property type="entry name" value="MEDIATOR OF RNA POLYMERASE II TRANSCRIPTION SUBUNIT 13"/>
    <property type="match status" value="1"/>
</dbReference>
<name>A0A0F7SQL9_PHARH</name>
<evidence type="ECO:0000256" key="1">
    <source>
        <dbReference type="SAM" id="MobiDB-lite"/>
    </source>
</evidence>
<dbReference type="AlphaFoldDB" id="A0A0F7SQL9"/>
<feature type="compositionally biased region" description="Low complexity" evidence="1">
    <location>
        <begin position="106"/>
        <end position="122"/>
    </location>
</feature>
<organism evidence="2">
    <name type="scientific">Phaffia rhodozyma</name>
    <name type="common">Yeast</name>
    <name type="synonym">Xanthophyllomyces dendrorhous</name>
    <dbReference type="NCBI Taxonomy" id="264483"/>
    <lineage>
        <taxon>Eukaryota</taxon>
        <taxon>Fungi</taxon>
        <taxon>Dikarya</taxon>
        <taxon>Basidiomycota</taxon>
        <taxon>Agaricomycotina</taxon>
        <taxon>Tremellomycetes</taxon>
        <taxon>Cystofilobasidiales</taxon>
        <taxon>Mrakiaceae</taxon>
        <taxon>Phaffia</taxon>
    </lineage>
</organism>
<dbReference type="EMBL" id="LN483124">
    <property type="protein sequence ID" value="CED82338.1"/>
    <property type="molecule type" value="Genomic_DNA"/>
</dbReference>
<feature type="region of interest" description="Disordered" evidence="1">
    <location>
        <begin position="102"/>
        <end position="122"/>
    </location>
</feature>
<feature type="region of interest" description="Disordered" evidence="1">
    <location>
        <begin position="35"/>
        <end position="83"/>
    </location>
</feature>
<proteinExistence type="predicted"/>
<protein>
    <submittedName>
        <fullName evidence="2">Uncharacterized protein</fullName>
    </submittedName>
</protein>
<accession>A0A0F7SQL9</accession>
<sequence length="372" mass="40610">MLVVRCTDGGSGLCDYSNNLVDIVYLMPSFLHRHTRKTGSGRESPPSETLSLSPPPNLPVTSPGSSVSGEPKSILRPSNGTFSSSSSLADLNNGFSALITSSQGASQSEQRSSFSLSNSSSDQLKKMDALTKTNVLQFINIKHSTHKPVLHAVQDSWPHGISRYGYPKNHESGTIKTDGGETKTDVWEVEMKGMVWGSRGVRDSVAVRRLMSELLSALSKEGYILCAAIDAGIDSYSKDTLYLKYSKSPASEIPTRFFSMAFQEDSKIWLIDAPQAVINSVEEHVNYAWPQGIKHSHTLAKEPGCHELKLKGSPWVSGSGSHQISSRLLHLHLLRAVYTSGFQLKGSVALADKDEGEMDSLFFETRIDLDST</sequence>
<dbReference type="PANTHER" id="PTHR38696:SF1">
    <property type="entry name" value="MEDIATOR OF RNA POLYMERASE II TRANSCRIPTION SUBUNIT 13"/>
    <property type="match status" value="1"/>
</dbReference>